<reference evidence="2 3" key="1">
    <citation type="journal article" date="2020" name="BMC Genomics">
        <title>Intraspecific diversification of the crop wild relative Brassica cretica Lam. using demographic model selection.</title>
        <authorList>
            <person name="Kioukis A."/>
            <person name="Michalopoulou V.A."/>
            <person name="Briers L."/>
            <person name="Pirintsos S."/>
            <person name="Studholme D.J."/>
            <person name="Pavlidis P."/>
            <person name="Sarris P.F."/>
        </authorList>
    </citation>
    <scope>NUCLEOTIDE SEQUENCE [LARGE SCALE GENOMIC DNA]</scope>
    <source>
        <strain evidence="3">cv. PFS-1207/04</strain>
    </source>
</reference>
<protein>
    <submittedName>
        <fullName evidence="2">Uncharacterized protein</fullName>
    </submittedName>
</protein>
<gene>
    <name evidence="2" type="ORF">DY000_02052517</name>
</gene>
<evidence type="ECO:0000313" key="2">
    <source>
        <dbReference type="EMBL" id="KAF3498036.1"/>
    </source>
</evidence>
<dbReference type="Proteomes" id="UP000266723">
    <property type="component" value="Unassembled WGS sequence"/>
</dbReference>
<name>A0ABQ7AKW3_BRACR</name>
<organism evidence="2 3">
    <name type="scientific">Brassica cretica</name>
    <name type="common">Mustard</name>
    <dbReference type="NCBI Taxonomy" id="69181"/>
    <lineage>
        <taxon>Eukaryota</taxon>
        <taxon>Viridiplantae</taxon>
        <taxon>Streptophyta</taxon>
        <taxon>Embryophyta</taxon>
        <taxon>Tracheophyta</taxon>
        <taxon>Spermatophyta</taxon>
        <taxon>Magnoliopsida</taxon>
        <taxon>eudicotyledons</taxon>
        <taxon>Gunneridae</taxon>
        <taxon>Pentapetalae</taxon>
        <taxon>rosids</taxon>
        <taxon>malvids</taxon>
        <taxon>Brassicales</taxon>
        <taxon>Brassicaceae</taxon>
        <taxon>Brassiceae</taxon>
        <taxon>Brassica</taxon>
    </lineage>
</organism>
<evidence type="ECO:0000256" key="1">
    <source>
        <dbReference type="SAM" id="MobiDB-lite"/>
    </source>
</evidence>
<proteinExistence type="predicted"/>
<feature type="compositionally biased region" description="Polar residues" evidence="1">
    <location>
        <begin position="1"/>
        <end position="11"/>
    </location>
</feature>
<evidence type="ECO:0000313" key="3">
    <source>
        <dbReference type="Proteomes" id="UP000266723"/>
    </source>
</evidence>
<keyword evidence="3" id="KW-1185">Reference proteome</keyword>
<comment type="caution">
    <text evidence="2">The sequence shown here is derived from an EMBL/GenBank/DDBJ whole genome shotgun (WGS) entry which is preliminary data.</text>
</comment>
<feature type="region of interest" description="Disordered" evidence="1">
    <location>
        <begin position="1"/>
        <end position="39"/>
    </location>
</feature>
<dbReference type="EMBL" id="QGKV02002055">
    <property type="protein sequence ID" value="KAF3498036.1"/>
    <property type="molecule type" value="Genomic_DNA"/>
</dbReference>
<accession>A0ABQ7AKW3</accession>
<sequence>MSKRSSSSVPTTADRARLKRKMESPVSRSDSSSKAGEGSDCDLMAPLPLSCVYAVPPLVGPASSVGEDELVEWWSRYSLPCSIVLRISPSQLNPPACRIFIAIENLGDLQYLSLGINEVIFAYHLAPLNGGEGRFHLSPRSGLPIVEVLPKRDQKGPVFNKNWQERYAFMAFPGSSHRWNFIAITHPSPSEGEKAVLRARQLPGDHGTRRFYLGGIDHRMQGFSNKYLDLIPIPRIVKATGVQANHSRFIRAQGSCYGNLDEDARFRDRRSVLAHGRDDLGAGLEFSRIDRELVFRKLSGIDSVVTGFDPNSYDALNSPFSMVASCFLQTSCLILRRFLHDEKLVLVALNQLINLGGQLVDLAVVDAVHLLGAIALLLLQRFGLLVQQRLVVPGWSVTSAASSVA</sequence>